<name>A0A8J6UFK7_9GAMM</name>
<evidence type="ECO:0000256" key="2">
    <source>
        <dbReference type="ARBA" id="ARBA00021549"/>
    </source>
</evidence>
<feature type="transmembrane region" description="Helical" evidence="12">
    <location>
        <begin position="12"/>
        <end position="34"/>
    </location>
</feature>
<comment type="subcellular location">
    <subcellularLocation>
        <location evidence="1">Cell inner membrane</location>
        <topology evidence="1">Single-pass membrane protein</topology>
    </subcellularLocation>
</comment>
<evidence type="ECO:0000256" key="3">
    <source>
        <dbReference type="ARBA" id="ARBA00022475"/>
    </source>
</evidence>
<evidence type="ECO:0000256" key="5">
    <source>
        <dbReference type="ARBA" id="ARBA00022519"/>
    </source>
</evidence>
<evidence type="ECO:0000256" key="11">
    <source>
        <dbReference type="SAM" id="MobiDB-lite"/>
    </source>
</evidence>
<keyword evidence="6 12" id="KW-0812">Transmembrane</keyword>
<accession>A0A8J6UFK7</accession>
<comment type="caution">
    <text evidence="14">The sequence shown here is derived from an EMBL/GenBank/DDBJ whole genome shotgun (WGS) entry which is preliminary data.</text>
</comment>
<dbReference type="AlphaFoldDB" id="A0A8J6UFK7"/>
<evidence type="ECO:0000256" key="7">
    <source>
        <dbReference type="ARBA" id="ARBA00022989"/>
    </source>
</evidence>
<keyword evidence="5" id="KW-0997">Cell inner membrane</keyword>
<evidence type="ECO:0000256" key="12">
    <source>
        <dbReference type="SAM" id="Phobius"/>
    </source>
</evidence>
<keyword evidence="15" id="KW-1185">Reference proteome</keyword>
<sequence length="184" mass="19643">MKRTFGFTLLELIIVVAIVSITLLAGVPSLIDFIKSSRSSQQASYLSSALQMTRMSAIDTGGVVTLCPAKADLSACASSWNAQLMVFEDNDGDGSYDNGETVLKVIDASPDSISRSYNNGTAISYQSEGHTADFGTFSVCADSKEAKYARSVVINLQGRIKNSRDYSGDGVHEYPKGTPLSCES</sequence>
<proteinExistence type="inferred from homology"/>
<evidence type="ECO:0000313" key="15">
    <source>
        <dbReference type="Proteomes" id="UP000638014"/>
    </source>
</evidence>
<keyword evidence="8 12" id="KW-0472">Membrane</keyword>
<evidence type="ECO:0000313" key="14">
    <source>
        <dbReference type="EMBL" id="MBD1388891.1"/>
    </source>
</evidence>
<evidence type="ECO:0000256" key="8">
    <source>
        <dbReference type="ARBA" id="ARBA00023136"/>
    </source>
</evidence>
<evidence type="ECO:0000256" key="10">
    <source>
        <dbReference type="ARBA" id="ARBA00030775"/>
    </source>
</evidence>
<feature type="compositionally biased region" description="Basic and acidic residues" evidence="11">
    <location>
        <begin position="165"/>
        <end position="175"/>
    </location>
</feature>
<dbReference type="GO" id="GO:0015627">
    <property type="term" value="C:type II protein secretion system complex"/>
    <property type="evidence" value="ECO:0007669"/>
    <property type="project" value="InterPro"/>
</dbReference>
<evidence type="ECO:0000256" key="9">
    <source>
        <dbReference type="ARBA" id="ARBA00025772"/>
    </source>
</evidence>
<dbReference type="Proteomes" id="UP000638014">
    <property type="component" value="Unassembled WGS sequence"/>
</dbReference>
<gene>
    <name evidence="14" type="ORF">IC617_05575</name>
</gene>
<dbReference type="InterPro" id="IPR022346">
    <property type="entry name" value="T2SS_GspH"/>
</dbReference>
<dbReference type="GO" id="GO:0005886">
    <property type="term" value="C:plasma membrane"/>
    <property type="evidence" value="ECO:0007669"/>
    <property type="project" value="UniProtKB-SubCell"/>
</dbReference>
<dbReference type="RefSeq" id="WP_191144008.1">
    <property type="nucleotide sequence ID" value="NZ_JACXAF010000005.1"/>
</dbReference>
<feature type="domain" description="General secretion pathway GspH" evidence="13">
    <location>
        <begin position="43"/>
        <end position="158"/>
    </location>
</feature>
<protein>
    <recommendedName>
        <fullName evidence="2">Type II secretion system protein H</fullName>
    </recommendedName>
    <alternativeName>
        <fullName evidence="10">General secretion pathway protein H</fullName>
    </alternativeName>
</protein>
<evidence type="ECO:0000256" key="6">
    <source>
        <dbReference type="ARBA" id="ARBA00022692"/>
    </source>
</evidence>
<dbReference type="GO" id="GO:0015628">
    <property type="term" value="P:protein secretion by the type II secretion system"/>
    <property type="evidence" value="ECO:0007669"/>
    <property type="project" value="InterPro"/>
</dbReference>
<dbReference type="InterPro" id="IPR045584">
    <property type="entry name" value="Pilin-like"/>
</dbReference>
<evidence type="ECO:0000256" key="4">
    <source>
        <dbReference type="ARBA" id="ARBA00022481"/>
    </source>
</evidence>
<feature type="region of interest" description="Disordered" evidence="11">
    <location>
        <begin position="165"/>
        <end position="184"/>
    </location>
</feature>
<dbReference type="Gene3D" id="3.55.40.10">
    <property type="entry name" value="minor pseudopilin epsh domain"/>
    <property type="match status" value="1"/>
</dbReference>
<evidence type="ECO:0000256" key="1">
    <source>
        <dbReference type="ARBA" id="ARBA00004377"/>
    </source>
</evidence>
<dbReference type="NCBIfam" id="TIGR02532">
    <property type="entry name" value="IV_pilin_GFxxxE"/>
    <property type="match status" value="1"/>
</dbReference>
<dbReference type="Pfam" id="PF07963">
    <property type="entry name" value="N_methyl"/>
    <property type="match status" value="1"/>
</dbReference>
<keyword evidence="3" id="KW-1003">Cell membrane</keyword>
<dbReference type="Pfam" id="PF12019">
    <property type="entry name" value="GspH"/>
    <property type="match status" value="1"/>
</dbReference>
<organism evidence="14 15">
    <name type="scientific">Neiella litorisoli</name>
    <dbReference type="NCBI Taxonomy" id="2771431"/>
    <lineage>
        <taxon>Bacteria</taxon>
        <taxon>Pseudomonadati</taxon>
        <taxon>Pseudomonadota</taxon>
        <taxon>Gammaproteobacteria</taxon>
        <taxon>Alteromonadales</taxon>
        <taxon>Echinimonadaceae</taxon>
        <taxon>Neiella</taxon>
    </lineage>
</organism>
<keyword evidence="7 12" id="KW-1133">Transmembrane helix</keyword>
<dbReference type="EMBL" id="JACXAF010000005">
    <property type="protein sequence ID" value="MBD1388891.1"/>
    <property type="molecule type" value="Genomic_DNA"/>
</dbReference>
<dbReference type="SUPFAM" id="SSF54523">
    <property type="entry name" value="Pili subunits"/>
    <property type="match status" value="1"/>
</dbReference>
<evidence type="ECO:0000259" key="13">
    <source>
        <dbReference type="Pfam" id="PF12019"/>
    </source>
</evidence>
<dbReference type="InterPro" id="IPR012902">
    <property type="entry name" value="N_methyl_site"/>
</dbReference>
<keyword evidence="4" id="KW-0488">Methylation</keyword>
<comment type="similarity">
    <text evidence="9">Belongs to the GSP H family.</text>
</comment>
<reference evidence="14" key="1">
    <citation type="submission" date="2020-09" db="EMBL/GenBank/DDBJ databases">
        <title>A novel bacterium of genus Neiella, isolated from South China Sea.</title>
        <authorList>
            <person name="Huang H."/>
            <person name="Mo K."/>
            <person name="Hu Y."/>
        </authorList>
    </citation>
    <scope>NUCLEOTIDE SEQUENCE</scope>
    <source>
        <strain evidence="14">HB171785</strain>
    </source>
</reference>